<organism evidence="6 7">
    <name type="scientific">Papiliotrema laurentii</name>
    <name type="common">Cryptococcus laurentii</name>
    <dbReference type="NCBI Taxonomy" id="5418"/>
    <lineage>
        <taxon>Eukaryota</taxon>
        <taxon>Fungi</taxon>
        <taxon>Dikarya</taxon>
        <taxon>Basidiomycota</taxon>
        <taxon>Agaricomycotina</taxon>
        <taxon>Tremellomycetes</taxon>
        <taxon>Tremellales</taxon>
        <taxon>Rhynchogastremaceae</taxon>
        <taxon>Papiliotrema</taxon>
    </lineage>
</organism>
<reference evidence="6" key="1">
    <citation type="submission" date="2023-02" db="EMBL/GenBank/DDBJ databases">
        <title>Identification and recombinant expression of a fungal hydrolase from Papiliotrema laurentii that hydrolyzes apple cutin and clears colloidal polyester polyurethane.</title>
        <authorList>
            <consortium name="DOE Joint Genome Institute"/>
            <person name="Roman V.A."/>
            <person name="Bojanowski C."/>
            <person name="Crable B.R."/>
            <person name="Wagner D.N."/>
            <person name="Hung C.S."/>
            <person name="Nadeau L.J."/>
            <person name="Schratz L."/>
            <person name="Haridas S."/>
            <person name="Pangilinan J."/>
            <person name="Lipzen A."/>
            <person name="Na H."/>
            <person name="Yan M."/>
            <person name="Ng V."/>
            <person name="Grigoriev I.V."/>
            <person name="Spatafora J.W."/>
            <person name="Barlow D."/>
            <person name="Biffinger J."/>
            <person name="Kelley-Loughnane N."/>
            <person name="Varaljay V.A."/>
            <person name="Crookes-Goodson W.J."/>
        </authorList>
    </citation>
    <scope>NUCLEOTIDE SEQUENCE</scope>
    <source>
        <strain evidence="6">5307AH</strain>
    </source>
</reference>
<evidence type="ECO:0000256" key="2">
    <source>
        <dbReference type="ARBA" id="ARBA00022763"/>
    </source>
</evidence>
<keyword evidence="3" id="KW-0234">DNA repair</keyword>
<dbReference type="Gene3D" id="2.170.210.10">
    <property type="entry name" value="DNA double-strand break repair and VJ recombination XRCC4, N-terminal"/>
    <property type="match status" value="1"/>
</dbReference>
<proteinExistence type="predicted"/>
<accession>A0AAD9FUT3</accession>
<evidence type="ECO:0000256" key="5">
    <source>
        <dbReference type="SAM" id="MobiDB-lite"/>
    </source>
</evidence>
<evidence type="ECO:0000256" key="3">
    <source>
        <dbReference type="ARBA" id="ARBA00023204"/>
    </source>
</evidence>
<name>A0AAD9FUT3_PAPLA</name>
<keyword evidence="4" id="KW-0539">Nucleus</keyword>
<gene>
    <name evidence="6" type="ORF">DB88DRAFT_482339</name>
</gene>
<keyword evidence="2" id="KW-0227">DNA damage</keyword>
<dbReference type="AlphaFoldDB" id="A0AAD9FUT3"/>
<dbReference type="EMBL" id="JAODAN010000002">
    <property type="protein sequence ID" value="KAK1926575.1"/>
    <property type="molecule type" value="Genomic_DNA"/>
</dbReference>
<dbReference type="Proteomes" id="UP001182556">
    <property type="component" value="Unassembled WGS sequence"/>
</dbReference>
<comment type="subcellular location">
    <subcellularLocation>
        <location evidence="1">Nucleus</location>
    </subcellularLocation>
</comment>
<dbReference type="GO" id="GO:0005634">
    <property type="term" value="C:nucleus"/>
    <property type="evidence" value="ECO:0007669"/>
    <property type="project" value="UniProtKB-SubCell"/>
</dbReference>
<evidence type="ECO:0000313" key="6">
    <source>
        <dbReference type="EMBL" id="KAK1926575.1"/>
    </source>
</evidence>
<evidence type="ECO:0000313" key="7">
    <source>
        <dbReference type="Proteomes" id="UP001182556"/>
    </source>
</evidence>
<protein>
    <submittedName>
        <fullName evidence="6">Uncharacterized protein</fullName>
    </submittedName>
</protein>
<sequence>MSFERRHSDALLNVPWLTTRTEQGRWLFKYASHPDREGYVFVATNLDVVFYETLTAAAIPSRLVTLRGGGLAEMDVFEEAEGVLKQLARVTRERWDKVTVQVNEHGFFDKVVHLREGTFTWDFQMAEMRVPLPFIAKHLLGPMADLASTQEVDGNAVDKVGMLLEDPFVKERWKRITQGVEGEKGDEGAGEAAQGTEGTDNKEEPYSSPVPTPSPPPPPSPPHRPTPSQTSQRTKREREREEEEEVERRREEMRRRMGAGKGGRLGQRRR</sequence>
<comment type="caution">
    <text evidence="6">The sequence shown here is derived from an EMBL/GenBank/DDBJ whole genome shotgun (WGS) entry which is preliminary data.</text>
</comment>
<feature type="region of interest" description="Disordered" evidence="5">
    <location>
        <begin position="179"/>
        <end position="270"/>
    </location>
</feature>
<evidence type="ECO:0000256" key="4">
    <source>
        <dbReference type="ARBA" id="ARBA00023242"/>
    </source>
</evidence>
<feature type="compositionally biased region" description="Gly residues" evidence="5">
    <location>
        <begin position="259"/>
        <end position="270"/>
    </location>
</feature>
<dbReference type="InterPro" id="IPR038051">
    <property type="entry name" value="XRCC4-like_N_sf"/>
</dbReference>
<feature type="compositionally biased region" description="Pro residues" evidence="5">
    <location>
        <begin position="208"/>
        <end position="225"/>
    </location>
</feature>
<keyword evidence="7" id="KW-1185">Reference proteome</keyword>
<dbReference type="GO" id="GO:0006303">
    <property type="term" value="P:double-strand break repair via nonhomologous end joining"/>
    <property type="evidence" value="ECO:0007669"/>
    <property type="project" value="UniProtKB-ARBA"/>
</dbReference>
<feature type="compositionally biased region" description="Basic and acidic residues" evidence="5">
    <location>
        <begin position="246"/>
        <end position="255"/>
    </location>
</feature>
<evidence type="ECO:0000256" key="1">
    <source>
        <dbReference type="ARBA" id="ARBA00004123"/>
    </source>
</evidence>